<dbReference type="PANTHER" id="PTHR43719">
    <property type="entry name" value="TWO-COMPONENT HISTIDINE KINASE"/>
    <property type="match status" value="1"/>
</dbReference>
<feature type="compositionally biased region" description="Low complexity" evidence="3">
    <location>
        <begin position="406"/>
        <end position="416"/>
    </location>
</feature>
<dbReference type="Pfam" id="PF00512">
    <property type="entry name" value="HisKA"/>
    <property type="match status" value="1"/>
</dbReference>
<feature type="compositionally biased region" description="Polar residues" evidence="3">
    <location>
        <begin position="1110"/>
        <end position="1130"/>
    </location>
</feature>
<gene>
    <name evidence="6" type="ORF">PSALAMII_LOCUS6263</name>
</gene>
<organism evidence="6 7">
    <name type="scientific">Penicillium salamii</name>
    <dbReference type="NCBI Taxonomy" id="1612424"/>
    <lineage>
        <taxon>Eukaryota</taxon>
        <taxon>Fungi</taxon>
        <taxon>Dikarya</taxon>
        <taxon>Ascomycota</taxon>
        <taxon>Pezizomycotina</taxon>
        <taxon>Eurotiomycetes</taxon>
        <taxon>Eurotiomycetidae</taxon>
        <taxon>Eurotiales</taxon>
        <taxon>Aspergillaceae</taxon>
        <taxon>Penicillium</taxon>
    </lineage>
</organism>
<feature type="domain" description="Response regulatory" evidence="5">
    <location>
        <begin position="1147"/>
        <end position="1269"/>
    </location>
</feature>
<evidence type="ECO:0000313" key="7">
    <source>
        <dbReference type="Proteomes" id="UP001152649"/>
    </source>
</evidence>
<evidence type="ECO:0000259" key="4">
    <source>
        <dbReference type="PROSITE" id="PS50109"/>
    </source>
</evidence>
<dbReference type="InterPro" id="IPR050956">
    <property type="entry name" value="2C_system_His_kinase"/>
</dbReference>
<feature type="region of interest" description="Disordered" evidence="3">
    <location>
        <begin position="287"/>
        <end position="359"/>
    </location>
</feature>
<dbReference type="AlphaFoldDB" id="A0A9W4J9G8"/>
<evidence type="ECO:0000259" key="5">
    <source>
        <dbReference type="PROSITE" id="PS50110"/>
    </source>
</evidence>
<feature type="compositionally biased region" description="Basic and acidic residues" evidence="3">
    <location>
        <begin position="304"/>
        <end position="334"/>
    </location>
</feature>
<keyword evidence="7" id="KW-1185">Reference proteome</keyword>
<dbReference type="PROSITE" id="PS50109">
    <property type="entry name" value="HIS_KIN"/>
    <property type="match status" value="1"/>
</dbReference>
<dbReference type="InterPro" id="IPR004358">
    <property type="entry name" value="Sig_transdc_His_kin-like_C"/>
</dbReference>
<dbReference type="SMART" id="SM00387">
    <property type="entry name" value="HATPase_c"/>
    <property type="match status" value="1"/>
</dbReference>
<dbReference type="SMART" id="SM00388">
    <property type="entry name" value="HisKA"/>
    <property type="match status" value="1"/>
</dbReference>
<feature type="region of interest" description="Disordered" evidence="3">
    <location>
        <begin position="1047"/>
        <end position="1132"/>
    </location>
</feature>
<dbReference type="InterPro" id="IPR001789">
    <property type="entry name" value="Sig_transdc_resp-reg_receiver"/>
</dbReference>
<dbReference type="SUPFAM" id="SSF55874">
    <property type="entry name" value="ATPase domain of HSP90 chaperone/DNA topoisomerase II/histidine kinase"/>
    <property type="match status" value="1"/>
</dbReference>
<dbReference type="InterPro" id="IPR005467">
    <property type="entry name" value="His_kinase_dom"/>
</dbReference>
<reference evidence="6" key="1">
    <citation type="submission" date="2021-07" db="EMBL/GenBank/DDBJ databases">
        <authorList>
            <person name="Branca A.L. A."/>
        </authorList>
    </citation>
    <scope>NUCLEOTIDE SEQUENCE</scope>
</reference>
<dbReference type="SUPFAM" id="SSF47384">
    <property type="entry name" value="Homodimeric domain of signal transducing histidine kinase"/>
    <property type="match status" value="1"/>
</dbReference>
<dbReference type="EMBL" id="CAJVPG010000266">
    <property type="protein sequence ID" value="CAG8386284.1"/>
    <property type="molecule type" value="Genomic_DNA"/>
</dbReference>
<proteinExistence type="predicted"/>
<dbReference type="Proteomes" id="UP001152649">
    <property type="component" value="Unassembled WGS sequence"/>
</dbReference>
<protein>
    <recommendedName>
        <fullName evidence="8">CheY-like superfamily</fullName>
    </recommendedName>
</protein>
<dbReference type="PRINTS" id="PR00344">
    <property type="entry name" value="BCTRLSENSOR"/>
</dbReference>
<feature type="compositionally biased region" description="Basic and acidic residues" evidence="3">
    <location>
        <begin position="419"/>
        <end position="432"/>
    </location>
</feature>
<evidence type="ECO:0000256" key="1">
    <source>
        <dbReference type="ARBA" id="ARBA00022553"/>
    </source>
</evidence>
<feature type="modified residue" description="4-aspartylphosphate" evidence="2">
    <location>
        <position position="1198"/>
    </location>
</feature>
<dbReference type="PANTHER" id="PTHR43719:SF69">
    <property type="entry name" value="HISTIDINE KINASE G7"/>
    <property type="match status" value="1"/>
</dbReference>
<keyword evidence="1 2" id="KW-0597">Phosphoprotein</keyword>
<dbReference type="InterPro" id="IPR036890">
    <property type="entry name" value="HATPase_C_sf"/>
</dbReference>
<evidence type="ECO:0000256" key="3">
    <source>
        <dbReference type="SAM" id="MobiDB-lite"/>
    </source>
</evidence>
<feature type="domain" description="Histidine kinase" evidence="4">
    <location>
        <begin position="612"/>
        <end position="891"/>
    </location>
</feature>
<dbReference type="SUPFAM" id="SSF55781">
    <property type="entry name" value="GAF domain-like"/>
    <property type="match status" value="1"/>
</dbReference>
<dbReference type="Gene3D" id="3.30.450.40">
    <property type="match status" value="1"/>
</dbReference>
<dbReference type="GO" id="GO:0000155">
    <property type="term" value="F:phosphorelay sensor kinase activity"/>
    <property type="evidence" value="ECO:0007669"/>
    <property type="project" value="InterPro"/>
</dbReference>
<dbReference type="PROSITE" id="PS50110">
    <property type="entry name" value="RESPONSE_REGULATORY"/>
    <property type="match status" value="1"/>
</dbReference>
<dbReference type="Gene3D" id="1.10.287.130">
    <property type="match status" value="1"/>
</dbReference>
<dbReference type="Gene3D" id="3.30.565.10">
    <property type="entry name" value="Histidine kinase-like ATPase, C-terminal domain"/>
    <property type="match status" value="1"/>
</dbReference>
<evidence type="ECO:0008006" key="8">
    <source>
        <dbReference type="Google" id="ProtNLM"/>
    </source>
</evidence>
<dbReference type="Pfam" id="PF00072">
    <property type="entry name" value="Response_reg"/>
    <property type="match status" value="1"/>
</dbReference>
<comment type="caution">
    <text evidence="6">The sequence shown here is derived from an EMBL/GenBank/DDBJ whole genome shotgun (WGS) entry which is preliminary data.</text>
</comment>
<dbReference type="InterPro" id="IPR003661">
    <property type="entry name" value="HisK_dim/P_dom"/>
</dbReference>
<dbReference type="InterPro" id="IPR036097">
    <property type="entry name" value="HisK_dim/P_sf"/>
</dbReference>
<dbReference type="Gene3D" id="3.40.50.2300">
    <property type="match status" value="1"/>
</dbReference>
<evidence type="ECO:0000256" key="2">
    <source>
        <dbReference type="PROSITE-ProRule" id="PRU00169"/>
    </source>
</evidence>
<accession>A0A9W4J9G8</accession>
<feature type="region of interest" description="Disordered" evidence="3">
    <location>
        <begin position="397"/>
        <end position="441"/>
    </location>
</feature>
<dbReference type="InterPro" id="IPR003594">
    <property type="entry name" value="HATPase_dom"/>
</dbReference>
<evidence type="ECO:0000313" key="6">
    <source>
        <dbReference type="EMBL" id="CAG8386284.1"/>
    </source>
</evidence>
<dbReference type="CDD" id="cd17546">
    <property type="entry name" value="REC_hyHK_CKI1_RcsC-like"/>
    <property type="match status" value="1"/>
</dbReference>
<dbReference type="CDD" id="cd00082">
    <property type="entry name" value="HisKA"/>
    <property type="match status" value="1"/>
</dbReference>
<dbReference type="SMART" id="SM00448">
    <property type="entry name" value="REC"/>
    <property type="match status" value="1"/>
</dbReference>
<dbReference type="InterPro" id="IPR011006">
    <property type="entry name" value="CheY-like_superfamily"/>
</dbReference>
<dbReference type="SUPFAM" id="SSF52172">
    <property type="entry name" value="CheY-like"/>
    <property type="match status" value="1"/>
</dbReference>
<dbReference type="OrthoDB" id="303614at2759"/>
<dbReference type="InterPro" id="IPR029016">
    <property type="entry name" value="GAF-like_dom_sf"/>
</dbReference>
<sequence>MSEPISPQQAPKYPVNFAKSREREFYKYLPPYHPNTQVLQHFGPITPSTEHVARSALDPVLTAFAQLGTLRLNAQRALISLFGPDEQHVLTEATRTLSLQDDAHHNARDRLWVGSCTLSYERSMCKAVMDSTLTTPDPRDRAFVVPDLTMDDILKNHPDVTEYPNVRFLASSPIVSPKGMVIGAYTILDDQPHDPLDGEILKFLVDISSTVMDYLATTRSKEQHIRSERMLVGLGSFLEGKGSLRNSWLVDNDGYGHLFQNNNRTESHVDSNQQRIQLSHNATSAMLRNPPPSHLPFRPYNLHIPERKGSHASTDKVDKPQGVDTSLRDAEAQSKFRRASQAAITNSGEKSPQRSPKENYTAQLKETFSRASNMIRESIEVEAVVFFDANFASKGALLNDTKSDPETSSSLESCSSGDDDSRSRESQHHEPVDPGLAEHSGKSALNPCEILGFATSNASSINCQTTGDNKIALSEGFLSSLLRRYPRGKIFNYGADGSVFSDDSSEGNFKRFFRRTGGKRYKKIRKSRMRQDGRALLQLSPESRSIIFTPLWDSHKGRWYAGSLTWTRAAHRVFTPDDELAFLLTFGNSIMAEVHRLGAHFADRAKSDMLAGLSHELRSPLHGIFGTSELLGDTVLDTLQRGFIHTISSCAFTLLGSINQLLEYASINDVRPSSVVKTPGGGINSLKGGSNSTVRRFSQSGKVDIDTCVELDCAVEDAIETVFVGYSFVANSHSSLRRFVGYPALNGDSLDTKGPVKVVLDIDGSENWRFSTRPGAWAVIITNIFGNALKFTRQGHVYVSMKATPAECTDEGQVLRSNITIIIKDTGCGIDSEYLNDGLFTAFSQQDSMTTGNGLGLNICRRILKSLGGNIQVSSQENIGTEVVATVALDRVFGWEAPNQADGQFSIVNVKELTQTKCIRIPGDEASVLDKNLHTSLQNVCRDFLGMKTCLVLPSEAQFTYCDFYISLHEHLDIGNLRIQAIASASKEKLSSPLIIICSSPKVAHAMSAESRKRKDPAVLEFISQPCGPRKLAKTLETCIRRQQERIDSLSDEEVPGLPLNSSTAGSGERKTDSPISPSLIFDREPSIGATDYRARTSRRSRSISPGSSGDTHSPRATSKNGTSMEADQSQTHHKEAICDVLQPRTVVLLVDDNEINLRLLIAVMKRLKCDYLIAQDGFEALEAFKSNFSDICMVFMDISMPIMDGLESTRQIREFEKTAGVESRVTIAGITGLAQADVQRDAIGSGMDLFLTKPVRLDNLVPIIQGVLPRTHAIWQ</sequence>
<dbReference type="Pfam" id="PF02518">
    <property type="entry name" value="HATPase_c"/>
    <property type="match status" value="1"/>
</dbReference>
<name>A0A9W4J9G8_9EURO</name>
<dbReference type="FunFam" id="3.30.450.40:FF:000083">
    <property type="entry name" value="Sensor histidine kinase/response regulator, putative (AFU_orthologue AFUA_4G00660)"/>
    <property type="match status" value="1"/>
</dbReference>